<gene>
    <name evidence="1" type="ORF">Tci_041157</name>
</gene>
<dbReference type="AlphaFoldDB" id="A0A6L2M6T5"/>
<comment type="caution">
    <text evidence="1">The sequence shown here is derived from an EMBL/GenBank/DDBJ whole genome shotgun (WGS) entry which is preliminary data.</text>
</comment>
<protein>
    <submittedName>
        <fullName evidence="1">Uncharacterized protein</fullName>
    </submittedName>
</protein>
<sequence length="198" mass="22288">MKMEQYLAHTDYALKVILNGNSAVQMIRDKAGNEIKIPPITAQQIFARTRERKAKSSLLMAIPDEHLARFHGIKDAKTLWACGVSTEDANQNFLRSLPSAWSNISLITRNKPDIDNLDIDDLYNNLKVYEANIKGSFGSSSNSHNVAFVSAKSTSSTNELNAAYSVSLLQDIVLRYKLDNEDLKKIDQDDLEKIDLKW</sequence>
<organism evidence="1">
    <name type="scientific">Tanacetum cinerariifolium</name>
    <name type="common">Dalmatian daisy</name>
    <name type="synonym">Chrysanthemum cinerariifolium</name>
    <dbReference type="NCBI Taxonomy" id="118510"/>
    <lineage>
        <taxon>Eukaryota</taxon>
        <taxon>Viridiplantae</taxon>
        <taxon>Streptophyta</taxon>
        <taxon>Embryophyta</taxon>
        <taxon>Tracheophyta</taxon>
        <taxon>Spermatophyta</taxon>
        <taxon>Magnoliopsida</taxon>
        <taxon>eudicotyledons</taxon>
        <taxon>Gunneridae</taxon>
        <taxon>Pentapetalae</taxon>
        <taxon>asterids</taxon>
        <taxon>campanulids</taxon>
        <taxon>Asterales</taxon>
        <taxon>Asteraceae</taxon>
        <taxon>Asteroideae</taxon>
        <taxon>Anthemideae</taxon>
        <taxon>Anthemidinae</taxon>
        <taxon>Tanacetum</taxon>
    </lineage>
</organism>
<accession>A0A6L2M6T5</accession>
<proteinExistence type="predicted"/>
<name>A0A6L2M6T5_TANCI</name>
<dbReference type="EMBL" id="BKCJ010005887">
    <property type="protein sequence ID" value="GEU69179.1"/>
    <property type="molecule type" value="Genomic_DNA"/>
</dbReference>
<evidence type="ECO:0000313" key="1">
    <source>
        <dbReference type="EMBL" id="GEU69179.1"/>
    </source>
</evidence>
<reference evidence="1" key="1">
    <citation type="journal article" date="2019" name="Sci. Rep.">
        <title>Draft genome of Tanacetum cinerariifolium, the natural source of mosquito coil.</title>
        <authorList>
            <person name="Yamashiro T."/>
            <person name="Shiraishi A."/>
            <person name="Satake H."/>
            <person name="Nakayama K."/>
        </authorList>
    </citation>
    <scope>NUCLEOTIDE SEQUENCE</scope>
</reference>